<feature type="signal peptide" evidence="1">
    <location>
        <begin position="1"/>
        <end position="24"/>
    </location>
</feature>
<feature type="chain" id="PRO_5012303646" evidence="1">
    <location>
        <begin position="25"/>
        <end position="58"/>
    </location>
</feature>
<dbReference type="AlphaFoldDB" id="A0A1W7R954"/>
<keyword evidence="1" id="KW-0732">Signal</keyword>
<proteinExistence type="predicted"/>
<evidence type="ECO:0000313" key="2">
    <source>
        <dbReference type="EMBL" id="JAV47664.1"/>
    </source>
</evidence>
<reference evidence="2" key="1">
    <citation type="submission" date="2016-11" db="EMBL/GenBank/DDBJ databases">
        <title>Venom-gland transcriptomics and venom proteomics of the black-back scorpion (Hadrurus spadix) reveal detectability challenges and an unexplored realm of animal toxin diversity.</title>
        <authorList>
            <person name="Rokyta D.R."/>
            <person name="Ward M.J."/>
        </authorList>
    </citation>
    <scope>NUCLEOTIDE SEQUENCE</scope>
    <source>
        <tissue evidence="2">Venom gland</tissue>
    </source>
</reference>
<sequence length="58" mass="6308">MKNNIIASLLKLMMLLMFIQLAASDCDIGHCRMECFAVVAGLGDPVPNARCIDGYCIC</sequence>
<organism evidence="2">
    <name type="scientific">Hadrurus spadix</name>
    <dbReference type="NCBI Taxonomy" id="141984"/>
    <lineage>
        <taxon>Eukaryota</taxon>
        <taxon>Metazoa</taxon>
        <taxon>Ecdysozoa</taxon>
        <taxon>Arthropoda</taxon>
        <taxon>Chelicerata</taxon>
        <taxon>Arachnida</taxon>
        <taxon>Scorpiones</taxon>
        <taxon>Iurida</taxon>
        <taxon>Iuroidea</taxon>
        <taxon>Hadrurus</taxon>
    </lineage>
</organism>
<dbReference type="EMBL" id="GFAH01000725">
    <property type="protein sequence ID" value="JAV47664.1"/>
    <property type="molecule type" value="Transcribed_RNA"/>
</dbReference>
<accession>A0A1W7R954</accession>
<evidence type="ECO:0000256" key="1">
    <source>
        <dbReference type="SAM" id="SignalP"/>
    </source>
</evidence>
<name>A0A1W7R954_9SCOR</name>
<protein>
    <submittedName>
        <fullName evidence="2">Venom protein</fullName>
    </submittedName>
</protein>